<comment type="caution">
    <text evidence="2">The sequence shown here is derived from an EMBL/GenBank/DDBJ whole genome shotgun (WGS) entry which is preliminary data.</text>
</comment>
<name>A0ABS7Q2Q9_9ACTN</name>
<sequence length="195" mass="20949">MSISWKTQRAPEVVTPPPSDALRKAGRAAFVWVVVFIAFHVYWACGGTFGFGDATETQPKVDSLAKLIFSVVVFGMFAAGTVVPLALYQDWGRRVPAWVLAACCWIGGVLLMVRGFSGVLDTSLRGTGLVRNGLTGLTYKQELGVAHPSAYTIWSGTSIDLYFTLGGILFLLAAICHRRSRRRATPGPAGPDSAV</sequence>
<feature type="transmembrane region" description="Helical" evidence="1">
    <location>
        <begin position="64"/>
        <end position="88"/>
    </location>
</feature>
<keyword evidence="3" id="KW-1185">Reference proteome</keyword>
<keyword evidence="1" id="KW-0812">Transmembrane</keyword>
<organism evidence="2 3">
    <name type="scientific">Actinacidiphila acidipaludis</name>
    <dbReference type="NCBI Taxonomy" id="2873382"/>
    <lineage>
        <taxon>Bacteria</taxon>
        <taxon>Bacillati</taxon>
        <taxon>Actinomycetota</taxon>
        <taxon>Actinomycetes</taxon>
        <taxon>Kitasatosporales</taxon>
        <taxon>Streptomycetaceae</taxon>
        <taxon>Actinacidiphila</taxon>
    </lineage>
</organism>
<evidence type="ECO:0000313" key="2">
    <source>
        <dbReference type="EMBL" id="MBY8877415.1"/>
    </source>
</evidence>
<protein>
    <submittedName>
        <fullName evidence="2">DUF3995 domain-containing protein</fullName>
    </submittedName>
</protein>
<gene>
    <name evidence="2" type="ORF">K7862_07135</name>
</gene>
<reference evidence="2 3" key="1">
    <citation type="submission" date="2021-08" db="EMBL/GenBank/DDBJ databases">
        <title>WGS of actinomycetes from Thailand.</title>
        <authorList>
            <person name="Thawai C."/>
        </authorList>
    </citation>
    <scope>NUCLEOTIDE SEQUENCE [LARGE SCALE GENOMIC DNA]</scope>
    <source>
        <strain evidence="2 3">PLK6-54</strain>
    </source>
</reference>
<dbReference type="RefSeq" id="WP_222961583.1">
    <property type="nucleotide sequence ID" value="NZ_JAINZZ010000006.1"/>
</dbReference>
<keyword evidence="1" id="KW-0472">Membrane</keyword>
<dbReference type="InterPro" id="IPR025058">
    <property type="entry name" value="DUF3995"/>
</dbReference>
<dbReference type="Pfam" id="PF13160">
    <property type="entry name" value="DUF3995"/>
    <property type="match status" value="1"/>
</dbReference>
<evidence type="ECO:0000256" key="1">
    <source>
        <dbReference type="SAM" id="Phobius"/>
    </source>
</evidence>
<proteinExistence type="predicted"/>
<feature type="transmembrane region" description="Helical" evidence="1">
    <location>
        <begin position="153"/>
        <end position="175"/>
    </location>
</feature>
<feature type="transmembrane region" description="Helical" evidence="1">
    <location>
        <begin position="29"/>
        <end position="52"/>
    </location>
</feature>
<accession>A0ABS7Q2Q9</accession>
<dbReference type="EMBL" id="JAINZZ010000006">
    <property type="protein sequence ID" value="MBY8877415.1"/>
    <property type="molecule type" value="Genomic_DNA"/>
</dbReference>
<evidence type="ECO:0000313" key="3">
    <source>
        <dbReference type="Proteomes" id="UP000778578"/>
    </source>
</evidence>
<keyword evidence="1" id="KW-1133">Transmembrane helix</keyword>
<feature type="transmembrane region" description="Helical" evidence="1">
    <location>
        <begin position="95"/>
        <end position="116"/>
    </location>
</feature>
<dbReference type="Proteomes" id="UP000778578">
    <property type="component" value="Unassembled WGS sequence"/>
</dbReference>